<organism evidence="1 2">
    <name type="scientific">Pseudomonas fluorescens</name>
    <dbReference type="NCBI Taxonomy" id="294"/>
    <lineage>
        <taxon>Bacteria</taxon>
        <taxon>Pseudomonadati</taxon>
        <taxon>Pseudomonadota</taxon>
        <taxon>Gammaproteobacteria</taxon>
        <taxon>Pseudomonadales</taxon>
        <taxon>Pseudomonadaceae</taxon>
        <taxon>Pseudomonas</taxon>
    </lineage>
</organism>
<reference evidence="1 2" key="1">
    <citation type="submission" date="2019-09" db="EMBL/GenBank/DDBJ databases">
        <authorList>
            <person name="Chandra G."/>
            <person name="Truman W A."/>
        </authorList>
    </citation>
    <scope>NUCLEOTIDE SEQUENCE [LARGE SCALE GENOMIC DNA]</scope>
    <source>
        <strain evidence="1">PS941</strain>
    </source>
</reference>
<proteinExistence type="predicted"/>
<gene>
    <name evidence="1" type="ORF">PS941_01168</name>
</gene>
<evidence type="ECO:0000313" key="2">
    <source>
        <dbReference type="Proteomes" id="UP000326452"/>
    </source>
</evidence>
<dbReference type="EMBL" id="CABVJC010000002">
    <property type="protein sequence ID" value="VVP85597.1"/>
    <property type="molecule type" value="Genomic_DNA"/>
</dbReference>
<evidence type="ECO:0000313" key="1">
    <source>
        <dbReference type="EMBL" id="VVP85597.1"/>
    </source>
</evidence>
<dbReference type="Proteomes" id="UP000326452">
    <property type="component" value="Unassembled WGS sequence"/>
</dbReference>
<dbReference type="AlphaFoldDB" id="A0A5E7SIZ2"/>
<sequence>MNAPLNVTIQTINSFTAQILRNNDVVNFNANYFNLKLEDYPELGGKQWVFTAEHIVRVDETRIDTKTITLLFPEGTEGGTFFIPATTKGLKIDYIDTADAEPHIYSAIQGTVFLDLIRKGDEVSKIDGNFDITVSDTEGSSFKISGQLSYDTAII</sequence>
<protein>
    <submittedName>
        <fullName evidence="1">Uncharacterized protein</fullName>
    </submittedName>
</protein>
<name>A0A5E7SIZ2_PSEFL</name>
<dbReference type="RefSeq" id="WP_150692344.1">
    <property type="nucleotide sequence ID" value="NZ_CABVJC010000002.1"/>
</dbReference>
<dbReference type="OrthoDB" id="7000268at2"/>
<accession>A0A5E7SIZ2</accession>